<evidence type="ECO:0000256" key="7">
    <source>
        <dbReference type="ARBA" id="ARBA00047804"/>
    </source>
</evidence>
<dbReference type="CDD" id="cd03009">
    <property type="entry name" value="TryX_like_TryX_NRX"/>
    <property type="match status" value="2"/>
</dbReference>
<dbReference type="FunCoup" id="D8RAI0">
    <property type="interactions" value="1120"/>
</dbReference>
<keyword evidence="10" id="KW-1185">Reference proteome</keyword>
<dbReference type="GO" id="GO:0004791">
    <property type="term" value="F:thioredoxin-disulfide reductase (NADPH) activity"/>
    <property type="evidence" value="ECO:0007669"/>
    <property type="project" value="InterPro"/>
</dbReference>
<dbReference type="Gramene" id="EFJ30324">
    <property type="protein sequence ID" value="EFJ30324"/>
    <property type="gene ID" value="SELMODRAFT_440252"/>
</dbReference>
<evidence type="ECO:0000256" key="5">
    <source>
        <dbReference type="ARBA" id="ARBA00025782"/>
    </source>
</evidence>
<organism evidence="10">
    <name type="scientific">Selaginella moellendorffii</name>
    <name type="common">Spikemoss</name>
    <dbReference type="NCBI Taxonomy" id="88036"/>
    <lineage>
        <taxon>Eukaryota</taxon>
        <taxon>Viridiplantae</taxon>
        <taxon>Streptophyta</taxon>
        <taxon>Embryophyta</taxon>
        <taxon>Tracheophyta</taxon>
        <taxon>Lycopodiopsida</taxon>
        <taxon>Selaginellales</taxon>
        <taxon>Selaginellaceae</taxon>
        <taxon>Selaginella</taxon>
    </lineage>
</organism>
<evidence type="ECO:0000256" key="6">
    <source>
        <dbReference type="ARBA" id="ARBA00047388"/>
    </source>
</evidence>
<keyword evidence="3" id="KW-0560">Oxidoreductase</keyword>
<dbReference type="InterPro" id="IPR036249">
    <property type="entry name" value="Thioredoxin-like_sf"/>
</dbReference>
<dbReference type="OrthoDB" id="409136at2759"/>
<accession>D8RAI0</accession>
<dbReference type="Proteomes" id="UP000001514">
    <property type="component" value="Unassembled WGS sequence"/>
</dbReference>
<keyword evidence="2" id="KW-0677">Repeat</keyword>
<gene>
    <name evidence="9" type="ORF">SELMODRAFT_440252</name>
</gene>
<reference evidence="9 10" key="1">
    <citation type="journal article" date="2011" name="Science">
        <title>The Selaginella genome identifies genetic changes associated with the evolution of vascular plants.</title>
        <authorList>
            <person name="Banks J.A."/>
            <person name="Nishiyama T."/>
            <person name="Hasebe M."/>
            <person name="Bowman J.L."/>
            <person name="Gribskov M."/>
            <person name="dePamphilis C."/>
            <person name="Albert V.A."/>
            <person name="Aono N."/>
            <person name="Aoyama T."/>
            <person name="Ambrose B.A."/>
            <person name="Ashton N.W."/>
            <person name="Axtell M.J."/>
            <person name="Barker E."/>
            <person name="Barker M.S."/>
            <person name="Bennetzen J.L."/>
            <person name="Bonawitz N.D."/>
            <person name="Chapple C."/>
            <person name="Cheng C."/>
            <person name="Correa L.G."/>
            <person name="Dacre M."/>
            <person name="DeBarry J."/>
            <person name="Dreyer I."/>
            <person name="Elias M."/>
            <person name="Engstrom E.M."/>
            <person name="Estelle M."/>
            <person name="Feng L."/>
            <person name="Finet C."/>
            <person name="Floyd S.K."/>
            <person name="Frommer W.B."/>
            <person name="Fujita T."/>
            <person name="Gramzow L."/>
            <person name="Gutensohn M."/>
            <person name="Harholt J."/>
            <person name="Hattori M."/>
            <person name="Heyl A."/>
            <person name="Hirai T."/>
            <person name="Hiwatashi Y."/>
            <person name="Ishikawa M."/>
            <person name="Iwata M."/>
            <person name="Karol K.G."/>
            <person name="Koehler B."/>
            <person name="Kolukisaoglu U."/>
            <person name="Kubo M."/>
            <person name="Kurata T."/>
            <person name="Lalonde S."/>
            <person name="Li K."/>
            <person name="Li Y."/>
            <person name="Litt A."/>
            <person name="Lyons E."/>
            <person name="Manning G."/>
            <person name="Maruyama T."/>
            <person name="Michael T.P."/>
            <person name="Mikami K."/>
            <person name="Miyazaki S."/>
            <person name="Morinaga S."/>
            <person name="Murata T."/>
            <person name="Mueller-Roeber B."/>
            <person name="Nelson D.R."/>
            <person name="Obara M."/>
            <person name="Oguri Y."/>
            <person name="Olmstead R.G."/>
            <person name="Onodera N."/>
            <person name="Petersen B.L."/>
            <person name="Pils B."/>
            <person name="Prigge M."/>
            <person name="Rensing S.A."/>
            <person name="Riano-Pachon D.M."/>
            <person name="Roberts A.W."/>
            <person name="Sato Y."/>
            <person name="Scheller H.V."/>
            <person name="Schulz B."/>
            <person name="Schulz C."/>
            <person name="Shakirov E.V."/>
            <person name="Shibagaki N."/>
            <person name="Shinohara N."/>
            <person name="Shippen D.E."/>
            <person name="Soerensen I."/>
            <person name="Sotooka R."/>
            <person name="Sugimoto N."/>
            <person name="Sugita M."/>
            <person name="Sumikawa N."/>
            <person name="Tanurdzic M."/>
            <person name="Theissen G."/>
            <person name="Ulvskov P."/>
            <person name="Wakazuki S."/>
            <person name="Weng J.K."/>
            <person name="Willats W.W."/>
            <person name="Wipf D."/>
            <person name="Wolf P.G."/>
            <person name="Yang L."/>
            <person name="Zimmer A.D."/>
            <person name="Zhu Q."/>
            <person name="Mitros T."/>
            <person name="Hellsten U."/>
            <person name="Loque D."/>
            <person name="Otillar R."/>
            <person name="Salamov A."/>
            <person name="Schmutz J."/>
            <person name="Shapiro H."/>
            <person name="Lindquist E."/>
            <person name="Lucas S."/>
            <person name="Rokhsar D."/>
            <person name="Grigoriev I.V."/>
        </authorList>
    </citation>
    <scope>NUCLEOTIDE SEQUENCE [LARGE SCALE GENOMIC DNA]</scope>
</reference>
<evidence type="ECO:0000256" key="1">
    <source>
        <dbReference type="ARBA" id="ARBA00012612"/>
    </source>
</evidence>
<evidence type="ECO:0000313" key="9">
    <source>
        <dbReference type="EMBL" id="EFJ30324.1"/>
    </source>
</evidence>
<dbReference type="PROSITE" id="PS51352">
    <property type="entry name" value="THIOREDOXIN_2"/>
    <property type="match status" value="2"/>
</dbReference>
<comment type="catalytic activity">
    <reaction evidence="7">
        <text>[protein]-dithiol + NADP(+) = [protein]-disulfide + NADPH + H(+)</text>
        <dbReference type="Rhea" id="RHEA:18753"/>
        <dbReference type="Rhea" id="RHEA-COMP:10593"/>
        <dbReference type="Rhea" id="RHEA-COMP:10594"/>
        <dbReference type="ChEBI" id="CHEBI:15378"/>
        <dbReference type="ChEBI" id="CHEBI:29950"/>
        <dbReference type="ChEBI" id="CHEBI:50058"/>
        <dbReference type="ChEBI" id="CHEBI:57783"/>
        <dbReference type="ChEBI" id="CHEBI:58349"/>
        <dbReference type="EC" id="1.8.1.8"/>
    </reaction>
</comment>
<dbReference type="AlphaFoldDB" id="D8RAI0"/>
<comment type="similarity">
    <text evidence="5">Belongs to the nucleoredoxin family.</text>
</comment>
<dbReference type="InterPro" id="IPR052259">
    <property type="entry name" value="Nucleoredoxin-like"/>
</dbReference>
<feature type="domain" description="Thioredoxin" evidence="8">
    <location>
        <begin position="348"/>
        <end position="498"/>
    </location>
</feature>
<dbReference type="Gene3D" id="3.40.30.10">
    <property type="entry name" value="Glutaredoxin"/>
    <property type="match status" value="3"/>
</dbReference>
<sequence>MAGKLLHSVNLIDARSGESIKAADALRNKVTLLAIAPHWLPMPLRQTMASLVEVVDELQQQGKEIALVYVAVDRDEDMIAKLKARGNDRVLDDRPSQECFDDLRKQMSQGWMAVPLEDSATRESLLKDLRSGAGIFHLAVIGEDGEVLTQDGLDVIYKWGAEGFPFSDERIQALEKEAEERKANQSLKSLLVSPDRDFVIANDGSKVKVESLEGKIVALYFSGHWCGPCRSFTPVLARLYKQLKDKGEEFEVVFVSADNDEDAFEEYHKEMPWLAIPFSDSKTRKQLDRIFDIGGIPSLVVLGKDGKTVHTDAVQLVSKHGVDAYPFTPEKLDEIKAEQEKRRAQQTLDSLLVSNSRDFVVTHDGKEVKISELKGKTVGLYFSAHWCPPCRGFTPELVQVYNELKQKNAEFEIIFVSSDRDEEAFKSYFASMPWLALPFSDRESKSELSSYFEVEGIPTLVILGPDGKTLTAAGRRLVGAYKAAAFPFTGSHIEALTSKEMEEANAVAAQLPKEITHSSHPEHPLALVVSAYKGPYGCDVCDQDGTGWVYHCAECSFDIHPKCAKPEIEKKKAEEQEGGGAKKEGWVCEGDVCKKN</sequence>
<dbReference type="InParanoid" id="D8RAI0"/>
<proteinExistence type="inferred from homology"/>
<evidence type="ECO:0000313" key="10">
    <source>
        <dbReference type="Proteomes" id="UP000001514"/>
    </source>
</evidence>
<dbReference type="PANTHER" id="PTHR13871">
    <property type="entry name" value="THIOREDOXIN"/>
    <property type="match status" value="1"/>
</dbReference>
<evidence type="ECO:0000256" key="3">
    <source>
        <dbReference type="ARBA" id="ARBA00023002"/>
    </source>
</evidence>
<dbReference type="HOGENOM" id="CLU_019626_1_0_1"/>
<dbReference type="Pfam" id="PF13905">
    <property type="entry name" value="Thioredoxin_8"/>
    <property type="match status" value="2"/>
</dbReference>
<dbReference type="EC" id="1.8.1.8" evidence="1"/>
<comment type="catalytic activity">
    <reaction evidence="6">
        <text>[protein]-dithiol + NAD(+) = [protein]-disulfide + NADH + H(+)</text>
        <dbReference type="Rhea" id="RHEA:18749"/>
        <dbReference type="Rhea" id="RHEA-COMP:10593"/>
        <dbReference type="Rhea" id="RHEA-COMP:10594"/>
        <dbReference type="ChEBI" id="CHEBI:15378"/>
        <dbReference type="ChEBI" id="CHEBI:29950"/>
        <dbReference type="ChEBI" id="CHEBI:50058"/>
        <dbReference type="ChEBI" id="CHEBI:57540"/>
        <dbReference type="ChEBI" id="CHEBI:57945"/>
        <dbReference type="EC" id="1.8.1.8"/>
    </reaction>
</comment>
<name>D8RAI0_SELML</name>
<dbReference type="Pfam" id="PF03107">
    <property type="entry name" value="C1_2"/>
    <property type="match status" value="1"/>
</dbReference>
<keyword evidence="4" id="KW-0520">NAD</keyword>
<dbReference type="PANTHER" id="PTHR13871:SF96">
    <property type="entry name" value="THIOREDOXIN DOMAIN-CONTAINING PROTEIN"/>
    <property type="match status" value="1"/>
</dbReference>
<dbReference type="OMA" id="HALHEDH"/>
<dbReference type="KEGG" id="smo:SELMODRAFT_440252"/>
<dbReference type="InterPro" id="IPR045870">
    <property type="entry name" value="TryX_NRX_thioredoxin_dom"/>
</dbReference>
<dbReference type="EMBL" id="GL377575">
    <property type="protein sequence ID" value="EFJ30324.1"/>
    <property type="molecule type" value="Genomic_DNA"/>
</dbReference>
<protein>
    <recommendedName>
        <fullName evidence="1">protein-disulfide reductase</fullName>
        <ecNumber evidence="1">1.8.1.8</ecNumber>
    </recommendedName>
</protein>
<feature type="domain" description="Thioredoxin" evidence="8">
    <location>
        <begin position="187"/>
        <end position="337"/>
    </location>
</feature>
<evidence type="ECO:0000256" key="4">
    <source>
        <dbReference type="ARBA" id="ARBA00023027"/>
    </source>
</evidence>
<dbReference type="Gene3D" id="3.30.60.20">
    <property type="match status" value="1"/>
</dbReference>
<dbReference type="InterPro" id="IPR046349">
    <property type="entry name" value="C1-like_sf"/>
</dbReference>
<evidence type="ECO:0000259" key="8">
    <source>
        <dbReference type="PROSITE" id="PS51352"/>
    </source>
</evidence>
<dbReference type="InterPro" id="IPR013766">
    <property type="entry name" value="Thioredoxin_domain"/>
</dbReference>
<evidence type="ECO:0000256" key="2">
    <source>
        <dbReference type="ARBA" id="ARBA00022737"/>
    </source>
</evidence>
<dbReference type="InterPro" id="IPR012336">
    <property type="entry name" value="Thioredoxin-like_fold"/>
</dbReference>
<dbReference type="SUPFAM" id="SSF57889">
    <property type="entry name" value="Cysteine-rich domain"/>
    <property type="match status" value="1"/>
</dbReference>
<dbReference type="InterPro" id="IPR004146">
    <property type="entry name" value="DC1"/>
</dbReference>
<dbReference type="SUPFAM" id="SSF52833">
    <property type="entry name" value="Thioredoxin-like"/>
    <property type="match status" value="3"/>
</dbReference>
<dbReference type="eggNOG" id="KOG2501">
    <property type="taxonomic scope" value="Eukaryota"/>
</dbReference>